<evidence type="ECO:0000256" key="1">
    <source>
        <dbReference type="SAM" id="Coils"/>
    </source>
</evidence>
<evidence type="ECO:0000313" key="2">
    <source>
        <dbReference type="EMBL" id="CAG8732353.1"/>
    </source>
</evidence>
<gene>
    <name evidence="2" type="ORF">FMOSSE_LOCUS15704</name>
</gene>
<feature type="non-terminal residue" evidence="2">
    <location>
        <position position="64"/>
    </location>
</feature>
<sequence>MDFENYSLRRQNTNLQYKLKLTRKILNMQLEIDSLREEVNGLRDENTRLKNTISYQENGKQNKI</sequence>
<proteinExistence type="predicted"/>
<keyword evidence="1" id="KW-0175">Coiled coil</keyword>
<name>A0A9N9NGJ8_FUNMO</name>
<dbReference type="Proteomes" id="UP000789375">
    <property type="component" value="Unassembled WGS sequence"/>
</dbReference>
<dbReference type="AlphaFoldDB" id="A0A9N9NGJ8"/>
<organism evidence="2 3">
    <name type="scientific">Funneliformis mosseae</name>
    <name type="common">Endomycorrhizal fungus</name>
    <name type="synonym">Glomus mosseae</name>
    <dbReference type="NCBI Taxonomy" id="27381"/>
    <lineage>
        <taxon>Eukaryota</taxon>
        <taxon>Fungi</taxon>
        <taxon>Fungi incertae sedis</taxon>
        <taxon>Mucoromycota</taxon>
        <taxon>Glomeromycotina</taxon>
        <taxon>Glomeromycetes</taxon>
        <taxon>Glomerales</taxon>
        <taxon>Glomeraceae</taxon>
        <taxon>Funneliformis</taxon>
    </lineage>
</organism>
<reference evidence="2" key="1">
    <citation type="submission" date="2021-06" db="EMBL/GenBank/DDBJ databases">
        <authorList>
            <person name="Kallberg Y."/>
            <person name="Tangrot J."/>
            <person name="Rosling A."/>
        </authorList>
    </citation>
    <scope>NUCLEOTIDE SEQUENCE</scope>
    <source>
        <strain evidence="2">87-6 pot B 2015</strain>
    </source>
</reference>
<evidence type="ECO:0000313" key="3">
    <source>
        <dbReference type="Proteomes" id="UP000789375"/>
    </source>
</evidence>
<accession>A0A9N9NGJ8</accession>
<comment type="caution">
    <text evidence="2">The sequence shown here is derived from an EMBL/GenBank/DDBJ whole genome shotgun (WGS) entry which is preliminary data.</text>
</comment>
<protein>
    <submittedName>
        <fullName evidence="2">8613_t:CDS:1</fullName>
    </submittedName>
</protein>
<feature type="coiled-coil region" evidence="1">
    <location>
        <begin position="18"/>
        <end position="52"/>
    </location>
</feature>
<dbReference type="EMBL" id="CAJVPP010017365">
    <property type="protein sequence ID" value="CAG8732353.1"/>
    <property type="molecule type" value="Genomic_DNA"/>
</dbReference>
<keyword evidence="3" id="KW-1185">Reference proteome</keyword>